<evidence type="ECO:0000256" key="2">
    <source>
        <dbReference type="SAM" id="SignalP"/>
    </source>
</evidence>
<gene>
    <name evidence="4" type="ORF">KOR34_39940</name>
</gene>
<proteinExistence type="predicted"/>
<accession>A0A5C5V3A3</accession>
<evidence type="ECO:0000313" key="4">
    <source>
        <dbReference type="EMBL" id="TWT32232.1"/>
    </source>
</evidence>
<reference evidence="4 5" key="1">
    <citation type="submission" date="2019-02" db="EMBL/GenBank/DDBJ databases">
        <title>Deep-cultivation of Planctomycetes and their phenomic and genomic characterization uncovers novel biology.</title>
        <authorList>
            <person name="Wiegand S."/>
            <person name="Jogler M."/>
            <person name="Boedeker C."/>
            <person name="Pinto D."/>
            <person name="Vollmers J."/>
            <person name="Rivas-Marin E."/>
            <person name="Kohn T."/>
            <person name="Peeters S.H."/>
            <person name="Heuer A."/>
            <person name="Rast P."/>
            <person name="Oberbeckmann S."/>
            <person name="Bunk B."/>
            <person name="Jeske O."/>
            <person name="Meyerdierks A."/>
            <person name="Storesund J.E."/>
            <person name="Kallscheuer N."/>
            <person name="Luecker S."/>
            <person name="Lage O.M."/>
            <person name="Pohl T."/>
            <person name="Merkel B.J."/>
            <person name="Hornburger P."/>
            <person name="Mueller R.-W."/>
            <person name="Bruemmer F."/>
            <person name="Labrenz M."/>
            <person name="Spormann A.M."/>
            <person name="Op Den Camp H."/>
            <person name="Overmann J."/>
            <person name="Amann R."/>
            <person name="Jetten M.S.M."/>
            <person name="Mascher T."/>
            <person name="Medema M.H."/>
            <person name="Devos D.P."/>
            <person name="Kaster A.-K."/>
            <person name="Ovreas L."/>
            <person name="Rohde M."/>
            <person name="Galperin M.Y."/>
            <person name="Jogler C."/>
        </authorList>
    </citation>
    <scope>NUCLEOTIDE SEQUENCE [LARGE SCALE GENOMIC DNA]</scope>
    <source>
        <strain evidence="4 5">KOR34</strain>
    </source>
</reference>
<feature type="region of interest" description="Disordered" evidence="1">
    <location>
        <begin position="991"/>
        <end position="1020"/>
    </location>
</feature>
<feature type="chain" id="PRO_5022733328" evidence="2">
    <location>
        <begin position="29"/>
        <end position="1020"/>
    </location>
</feature>
<evidence type="ECO:0000256" key="1">
    <source>
        <dbReference type="SAM" id="MobiDB-lite"/>
    </source>
</evidence>
<keyword evidence="5" id="KW-1185">Reference proteome</keyword>
<dbReference type="RefSeq" id="WP_146567435.1">
    <property type="nucleotide sequence ID" value="NZ_SIHJ01000003.1"/>
</dbReference>
<keyword evidence="2" id="KW-0732">Signal</keyword>
<feature type="signal peptide" evidence="2">
    <location>
        <begin position="1"/>
        <end position="28"/>
    </location>
</feature>
<dbReference type="OrthoDB" id="220906at2"/>
<sequence length="1020" mass="111904" precursor="true">MKRISPSVAQAALGLLLLAALAPRPAAAQSGGIPGPSYFLAVEAIYEGDYSDAAKAMFREQRSAVRTVTNRWVDSVCYYAMRGEALYQMGLNQDALADFTRAAELLLANSNWMLRVRFNQDPRADNNSRRIAPWGRSARNPVYCRLPETMLFSYGRLNNNDVANRGGTVQMPQFWKIDVAEVMRCAALSLRRRNQLLGALGPHDALSRDLADTFARGNLAPPNHWSSAWADLVVGYAQLGVHKPLEAAPHFARAELLSGRFDHELTGAALLGQAILALGSEDDKHVPRLAAEAALAAYAYEDWDVLSDAIALQHVHRQASATPGVDPTLPAVAAWAQRDRLPHVASLATLILAEQQAIARNTDEATKLVAAALPRRSDVANGRLGPYADYLAAMVSLQAGKKKEGDQSLEKSLQRYAKLSLSNFQLALANERFDSGDLSPRVAVDVYKQMLADPAPLHWAYDPLDAMCLLRTNHEAAFDRWITATLARRETLDALYATDLAKRRRYYNHQPLGGRLQALRTLLETPGDRLGKAQRLDRQLIEGRSPGYRPLAEQAAAERRELVGAKTLLDGDTERRDLRLLNQLYKQSVAREVLLSEIALHRLPSTLTFPPRRSAEDLRQHMQPGDALLVFHQMGDTLHGFVLVKEGEHYWRLPDVNDVRGKVAELLNAIGNYSSSKTLSGDDVTSDAWRQVATLLGDALLSDSRLDLTQTKRLVIVPDGPLWHLPFAALVIGEPTKRQLIADAVMPRYAPTMGLAWGDNSPLRPVQHTAIVMGDVSGDDEAREMAQMTWDGISGVVAGPTRIDAPAPGPSATLSCAFESAVVLADSVLDGEAPYEWSPMPIDRNTGGSLADWQRLPYEGPERVVLAGLRTAAENGLKAAGRRRSKRDTLPAGQEVFHAACGLMASGARTILMSRWQTGGANHRKLVQEFVTDWTQSTPVEAWRRSVTLAREALLDPYQEPRLKLRDAGGEPPSANHPFFWSGYLLLDTGYEPPEEAEAPGDQVQQAEEKKEPAAQAAAG</sequence>
<evidence type="ECO:0000259" key="3">
    <source>
        <dbReference type="Pfam" id="PF12770"/>
    </source>
</evidence>
<dbReference type="Pfam" id="PF12770">
    <property type="entry name" value="CHAT"/>
    <property type="match status" value="1"/>
</dbReference>
<dbReference type="AlphaFoldDB" id="A0A5C5V3A3"/>
<dbReference type="EMBL" id="SIHJ01000003">
    <property type="protein sequence ID" value="TWT32232.1"/>
    <property type="molecule type" value="Genomic_DNA"/>
</dbReference>
<dbReference type="Proteomes" id="UP000316714">
    <property type="component" value="Unassembled WGS sequence"/>
</dbReference>
<organism evidence="4 5">
    <name type="scientific">Posidoniimonas corsicana</name>
    <dbReference type="NCBI Taxonomy" id="1938618"/>
    <lineage>
        <taxon>Bacteria</taxon>
        <taxon>Pseudomonadati</taxon>
        <taxon>Planctomycetota</taxon>
        <taxon>Planctomycetia</taxon>
        <taxon>Pirellulales</taxon>
        <taxon>Lacipirellulaceae</taxon>
        <taxon>Posidoniimonas</taxon>
    </lineage>
</organism>
<comment type="caution">
    <text evidence="4">The sequence shown here is derived from an EMBL/GenBank/DDBJ whole genome shotgun (WGS) entry which is preliminary data.</text>
</comment>
<name>A0A5C5V3A3_9BACT</name>
<protein>
    <submittedName>
        <fullName evidence="4">CHAT domain protein</fullName>
    </submittedName>
</protein>
<dbReference type="InterPro" id="IPR024983">
    <property type="entry name" value="CHAT_dom"/>
</dbReference>
<feature type="domain" description="CHAT" evidence="3">
    <location>
        <begin position="856"/>
        <end position="986"/>
    </location>
</feature>
<evidence type="ECO:0000313" key="5">
    <source>
        <dbReference type="Proteomes" id="UP000316714"/>
    </source>
</evidence>